<evidence type="ECO:0000256" key="1">
    <source>
        <dbReference type="ARBA" id="ARBA00023118"/>
    </source>
</evidence>
<keyword evidence="1" id="KW-0051">Antiviral defense</keyword>
<dbReference type="Pfam" id="PF18144">
    <property type="entry name" value="SMODS"/>
    <property type="match status" value="1"/>
</dbReference>
<dbReference type="InterPro" id="IPR006116">
    <property type="entry name" value="NT_2-5OAS_ClassI-CCAase"/>
</dbReference>
<comment type="caution">
    <text evidence="2">The sequence shown here is derived from an EMBL/GenBank/DDBJ whole genome shotgun (WGS) entry which is preliminary data.</text>
</comment>
<dbReference type="Proteomes" id="UP000177140">
    <property type="component" value="Unassembled WGS sequence"/>
</dbReference>
<protein>
    <recommendedName>
        <fullName evidence="4">Nucleotidyltransferase</fullName>
    </recommendedName>
</protein>
<organism evidence="2 3">
    <name type="scientific">Candidatus Vogelbacteria bacterium RIFOXYD2_FULL_44_9</name>
    <dbReference type="NCBI Taxonomy" id="1802441"/>
    <lineage>
        <taxon>Bacteria</taxon>
        <taxon>Candidatus Vogeliibacteriota</taxon>
    </lineage>
</organism>
<dbReference type="InterPro" id="IPR043519">
    <property type="entry name" value="NT_sf"/>
</dbReference>
<evidence type="ECO:0008006" key="4">
    <source>
        <dbReference type="Google" id="ProtNLM"/>
    </source>
</evidence>
<dbReference type="AlphaFoldDB" id="A0A1G2QIJ2"/>
<dbReference type="GO" id="GO:0051607">
    <property type="term" value="P:defense response to virus"/>
    <property type="evidence" value="ECO:0007669"/>
    <property type="project" value="UniProtKB-KW"/>
</dbReference>
<gene>
    <name evidence="2" type="ORF">A2556_02000</name>
</gene>
<name>A0A1G2QIJ2_9BACT</name>
<dbReference type="EMBL" id="MHTM01000050">
    <property type="protein sequence ID" value="OHA60426.1"/>
    <property type="molecule type" value="Genomic_DNA"/>
</dbReference>
<proteinExistence type="predicted"/>
<evidence type="ECO:0000313" key="2">
    <source>
        <dbReference type="EMBL" id="OHA60426.1"/>
    </source>
</evidence>
<dbReference type="GO" id="GO:0016779">
    <property type="term" value="F:nucleotidyltransferase activity"/>
    <property type="evidence" value="ECO:0007669"/>
    <property type="project" value="InterPro"/>
</dbReference>
<dbReference type="SUPFAM" id="SSF81301">
    <property type="entry name" value="Nucleotidyltransferase"/>
    <property type="match status" value="1"/>
</dbReference>
<accession>A0A1G2QIJ2</accession>
<reference evidence="2 3" key="1">
    <citation type="journal article" date="2016" name="Nat. Commun.">
        <title>Thousands of microbial genomes shed light on interconnected biogeochemical processes in an aquifer system.</title>
        <authorList>
            <person name="Anantharaman K."/>
            <person name="Brown C.T."/>
            <person name="Hug L.A."/>
            <person name="Sharon I."/>
            <person name="Castelle C.J."/>
            <person name="Probst A.J."/>
            <person name="Thomas B.C."/>
            <person name="Singh A."/>
            <person name="Wilkins M.J."/>
            <person name="Karaoz U."/>
            <person name="Brodie E.L."/>
            <person name="Williams K.H."/>
            <person name="Hubbard S.S."/>
            <person name="Banfield J.F."/>
        </authorList>
    </citation>
    <scope>NUCLEOTIDE SEQUENCE [LARGE SCALE GENOMIC DNA]</scope>
</reference>
<sequence length="295" mass="33219">MATTIPQSFLKFKQNLEITDYQEATISTRQKSVRGVIEAGMTLIDPYSFLTGSYSRQTLIAPLKEADIDIFFVLDPKYYQNYNGQNGNQAGLLDLVKRTLLKTYTKTPDISRNGQAVTIRFDDFVVDVVPGFKRQGGGFLIPNSVNQSWISTDPKKHVEIMSAANKTHNSDLIPLIKMIKAWNKNNSKYFSSFHLEVIALEALNNVTITDFSSGARYFFDKGRTLVAQKNLDPAGYGGDVGSYINTQEKIQEAVAKFQLAYDRAIKAEDYATRGYVKDAVDMWIKIFGNYFPTYG</sequence>
<dbReference type="Gene3D" id="3.30.460.10">
    <property type="entry name" value="Beta Polymerase, domain 2"/>
    <property type="match status" value="1"/>
</dbReference>
<dbReference type="CDD" id="cd05400">
    <property type="entry name" value="NT_2-5OAS_ClassI-CCAase"/>
    <property type="match status" value="1"/>
</dbReference>
<evidence type="ECO:0000313" key="3">
    <source>
        <dbReference type="Proteomes" id="UP000177140"/>
    </source>
</evidence>